<name>A0A238KID2_9RHOB</name>
<evidence type="ECO:0000313" key="4">
    <source>
        <dbReference type="Proteomes" id="UP000207598"/>
    </source>
</evidence>
<keyword evidence="4" id="KW-1185">Reference proteome</keyword>
<dbReference type="AlphaFoldDB" id="A0A238KID2"/>
<sequence length="575" mass="61431">MTEVAKQTGKAPRAWRAADGSKLPPKPERAPVIAAAHQPDLFASGPNAATLLRGGNRHPELGIFAPGGELESAAPAEKAMRWMQGLCIPEGPNAGQPVTLAPFQRRFIEGALAPDTAAAVLSIGRGNGKSAITAGLGLGGLLGIWDRQPRREIIAAARTRDQGRIIWDFVAGYCQSLPLEVQRHLIFRRAPRLEIEYTGDGGGHVLRVVAADGKSALGGAPTIVILDERGHWALDRGDELEHALLSGLGKRGGRAFLISTSASDDTHPFSRWIDDPAPGTYVQEHRPAPGLPADDRDSLLIANPGAPHGIGGSLEWLEAQAQRAIARGGSSLSTFRLYNRNERISGESRDLLITLDEWLACEVSELPPREGGVVIGIDLGGSASMTAAAFYWPATGRLEALGTFPSSPSLLDRGQADGVAGRYVEMQERGELTTLGDKTVPVAPWLVEVLRHVEGQGVTCIIADRYKQAELGEAITRAGIRAPVVWRSTVWKESNEDCERFRRAAFDGLVKAKPSLLLRSAFADAVCIRDASNNIKLAKARSTGCIDAVQASVIAVAQGARIAAQPVRKARMLWA</sequence>
<dbReference type="PANTHER" id="PTHR41287">
    <property type="match status" value="1"/>
</dbReference>
<dbReference type="Gene3D" id="3.40.50.300">
    <property type="entry name" value="P-loop containing nucleotide triphosphate hydrolases"/>
    <property type="match status" value="1"/>
</dbReference>
<dbReference type="EMBL" id="FXYF01000006">
    <property type="protein sequence ID" value="SMX42533.1"/>
    <property type="molecule type" value="Genomic_DNA"/>
</dbReference>
<dbReference type="InterPro" id="IPR046461">
    <property type="entry name" value="TerL_ATPase"/>
</dbReference>
<accession>A0A238KID2</accession>
<dbReference type="InterPro" id="IPR005021">
    <property type="entry name" value="Terminase_largesu-like"/>
</dbReference>
<reference evidence="3 4" key="1">
    <citation type="submission" date="2017-05" db="EMBL/GenBank/DDBJ databases">
        <authorList>
            <person name="Song R."/>
            <person name="Chenine A.L."/>
            <person name="Ruprecht R.M."/>
        </authorList>
    </citation>
    <scope>NUCLEOTIDE SEQUENCE [LARGE SCALE GENOMIC DNA]</scope>
    <source>
        <strain evidence="3 4">CECT 8898</strain>
    </source>
</reference>
<dbReference type="PANTHER" id="PTHR41287:SF1">
    <property type="entry name" value="PROTEIN YMFN"/>
    <property type="match status" value="1"/>
</dbReference>
<dbReference type="Proteomes" id="UP000207598">
    <property type="component" value="Unassembled WGS sequence"/>
</dbReference>
<proteinExistence type="predicted"/>
<dbReference type="InterPro" id="IPR027417">
    <property type="entry name" value="P-loop_NTPase"/>
</dbReference>
<dbReference type="Pfam" id="PF03354">
    <property type="entry name" value="TerL_ATPase"/>
    <property type="match status" value="1"/>
</dbReference>
<evidence type="ECO:0000259" key="2">
    <source>
        <dbReference type="Pfam" id="PF03354"/>
    </source>
</evidence>
<feature type="domain" description="Terminase large subunit-like ATPase" evidence="2">
    <location>
        <begin position="119"/>
        <end position="266"/>
    </location>
</feature>
<protein>
    <submittedName>
        <fullName evidence="3">Phage Terminase</fullName>
    </submittedName>
</protein>
<dbReference type="OrthoDB" id="9760250at2"/>
<gene>
    <name evidence="3" type="ORF">MAA8898_02639</name>
</gene>
<evidence type="ECO:0000313" key="3">
    <source>
        <dbReference type="EMBL" id="SMX42533.1"/>
    </source>
</evidence>
<organism evidence="3 4">
    <name type="scientific">Maliponia aquimaris</name>
    <dbReference type="NCBI Taxonomy" id="1673631"/>
    <lineage>
        <taxon>Bacteria</taxon>
        <taxon>Pseudomonadati</taxon>
        <taxon>Pseudomonadota</taxon>
        <taxon>Alphaproteobacteria</taxon>
        <taxon>Rhodobacterales</taxon>
        <taxon>Paracoccaceae</taxon>
        <taxon>Maliponia</taxon>
    </lineage>
</organism>
<evidence type="ECO:0000256" key="1">
    <source>
        <dbReference type="SAM" id="MobiDB-lite"/>
    </source>
</evidence>
<dbReference type="RefSeq" id="WP_141194847.1">
    <property type="nucleotide sequence ID" value="NZ_FXYF01000006.1"/>
</dbReference>
<feature type="region of interest" description="Disordered" evidence="1">
    <location>
        <begin position="1"/>
        <end position="28"/>
    </location>
</feature>